<dbReference type="AlphaFoldDB" id="A0AAU8P1P3"/>
<gene>
    <name evidence="1" type="ordered locus">ETAE_0805</name>
</gene>
<dbReference type="Proteomes" id="UP000002634">
    <property type="component" value="Chromosome"/>
</dbReference>
<evidence type="ECO:0000313" key="2">
    <source>
        <dbReference type="Proteomes" id="UP000002634"/>
    </source>
</evidence>
<sequence>MVESSSSLKINKSPGWQFKYLHIASNVEKRIPLTFPCLSIDMFCSVIPIAEARSFDLILRSANKTSNLTIIDMM</sequence>
<keyword evidence="2" id="KW-1185">Reference proteome</keyword>
<evidence type="ECO:0000313" key="1">
    <source>
        <dbReference type="EMBL" id="ACY83650.1"/>
    </source>
</evidence>
<proteinExistence type="predicted"/>
<reference evidence="1 2" key="1">
    <citation type="journal article" date="2009" name="PLoS ONE">
        <title>Genome sequence of the versatile fish pathogen Edwardsiella tarda provides insights into its adaptation to broad host ranges and intracellular niches.</title>
        <authorList>
            <person name="Wang Q."/>
            <person name="Yang M."/>
            <person name="Xiao J."/>
            <person name="Wu H."/>
            <person name="Wang X."/>
            <person name="Lv Y."/>
            <person name="Xu L."/>
            <person name="Zheng H."/>
            <person name="Wang S."/>
            <person name="Zhao G."/>
            <person name="Liu Q."/>
            <person name="Zhang Y."/>
        </authorList>
    </citation>
    <scope>NUCLEOTIDE SEQUENCE [LARGE SCALE GENOMIC DNA]</scope>
    <source>
        <strain evidence="2">EIB202 / CCTCC M208068</strain>
    </source>
</reference>
<protein>
    <submittedName>
        <fullName evidence="1">Uncharacterized protein</fullName>
    </submittedName>
</protein>
<dbReference type="KEGG" id="etr:ETAE_0805"/>
<name>A0AAU8P1P3_EDWPI</name>
<dbReference type="EMBL" id="CP001135">
    <property type="protein sequence ID" value="ACY83650.1"/>
    <property type="molecule type" value="Genomic_DNA"/>
</dbReference>
<organism evidence="1 2">
    <name type="scientific">Edwardsiella piscicida</name>
    <dbReference type="NCBI Taxonomy" id="1263550"/>
    <lineage>
        <taxon>Bacteria</taxon>
        <taxon>Pseudomonadati</taxon>
        <taxon>Pseudomonadota</taxon>
        <taxon>Gammaproteobacteria</taxon>
        <taxon>Enterobacterales</taxon>
        <taxon>Hafniaceae</taxon>
        <taxon>Edwardsiella</taxon>
    </lineage>
</organism>
<accession>A0AAU8P1P3</accession>